<evidence type="ECO:0000313" key="4">
    <source>
        <dbReference type="EMBL" id="SDG37557.1"/>
    </source>
</evidence>
<evidence type="ECO:0000256" key="1">
    <source>
        <dbReference type="ARBA" id="ARBA00023002"/>
    </source>
</evidence>
<name>A0A1G7TQF8_9PROT</name>
<dbReference type="PANTHER" id="PTHR43333">
    <property type="entry name" value="2-HACID_DH_C DOMAIN-CONTAINING PROTEIN"/>
    <property type="match status" value="1"/>
</dbReference>
<proteinExistence type="predicted"/>
<reference evidence="5" key="1">
    <citation type="submission" date="2016-10" db="EMBL/GenBank/DDBJ databases">
        <authorList>
            <person name="Varghese N."/>
            <person name="Submissions S."/>
        </authorList>
    </citation>
    <scope>NUCLEOTIDE SEQUENCE [LARGE SCALE GENOMIC DNA]</scope>
    <source>
        <strain evidence="5">930I</strain>
    </source>
</reference>
<dbReference type="SUPFAM" id="SSF51735">
    <property type="entry name" value="NAD(P)-binding Rossmann-fold domains"/>
    <property type="match status" value="1"/>
</dbReference>
<accession>A0A1G7TQF8</accession>
<keyword evidence="1" id="KW-0560">Oxidoreductase</keyword>
<dbReference type="STRING" id="83401.SAMN05421742_10172"/>
<protein>
    <submittedName>
        <fullName evidence="4">Glyoxylate/hydroxypyruvate reductase A</fullName>
    </submittedName>
</protein>
<dbReference type="CDD" id="cd12164">
    <property type="entry name" value="GDH_like_2"/>
    <property type="match status" value="1"/>
</dbReference>
<gene>
    <name evidence="4" type="ORF">SAMN05421742_10172</name>
</gene>
<sequence length="309" mass="32632">MTILLHSAGEDPAPWCEGLAAALPDHRVVLAGDGFDPGAVRHAVVWQPPAGFFRGLSGLLGIHNLGAGVDALMARPDLPSGVPVLRLLDAGMGAQMVEYCLYGILHFHRRMDDYRRAQVRGSWQELPAPETARRRVGVLGLGALGRQVAAAAAGLGFPVRGWRRGGAPVAGVETFHGPEALAPFLSGCDILVNLLPLTDDTRGLLNRERLGMLPAGACLINAARGAHVVTDDLIAGLDSGHLRGALLDVFDVEPLPVDHPLWRHPRIVATPHIAAQTLVGPAVAQIADNIRRLEAGQTPVGLVDPEQGC</sequence>
<dbReference type="PROSITE" id="PS00671">
    <property type="entry name" value="D_2_HYDROXYACID_DH_3"/>
    <property type="match status" value="1"/>
</dbReference>
<dbReference type="Gene3D" id="3.40.50.720">
    <property type="entry name" value="NAD(P)-binding Rossmann-like Domain"/>
    <property type="match status" value="2"/>
</dbReference>
<dbReference type="AlphaFoldDB" id="A0A1G7TQF8"/>
<dbReference type="EMBL" id="FNCV01000001">
    <property type="protein sequence ID" value="SDG37557.1"/>
    <property type="molecule type" value="Genomic_DNA"/>
</dbReference>
<dbReference type="PANTHER" id="PTHR43333:SF1">
    <property type="entry name" value="D-ISOMER SPECIFIC 2-HYDROXYACID DEHYDROGENASE NAD-BINDING DOMAIN-CONTAINING PROTEIN"/>
    <property type="match status" value="1"/>
</dbReference>
<dbReference type="InterPro" id="IPR036291">
    <property type="entry name" value="NAD(P)-bd_dom_sf"/>
</dbReference>
<keyword evidence="4" id="KW-0670">Pyruvate</keyword>
<dbReference type="GO" id="GO:0016616">
    <property type="term" value="F:oxidoreductase activity, acting on the CH-OH group of donors, NAD or NADP as acceptor"/>
    <property type="evidence" value="ECO:0007669"/>
    <property type="project" value="UniProtKB-ARBA"/>
</dbReference>
<dbReference type="Pfam" id="PF02826">
    <property type="entry name" value="2-Hacid_dh_C"/>
    <property type="match status" value="1"/>
</dbReference>
<dbReference type="GO" id="GO:0051287">
    <property type="term" value="F:NAD binding"/>
    <property type="evidence" value="ECO:0007669"/>
    <property type="project" value="InterPro"/>
</dbReference>
<organism evidence="4 5">
    <name type="scientific">Roseospirillum parvum</name>
    <dbReference type="NCBI Taxonomy" id="83401"/>
    <lineage>
        <taxon>Bacteria</taxon>
        <taxon>Pseudomonadati</taxon>
        <taxon>Pseudomonadota</taxon>
        <taxon>Alphaproteobacteria</taxon>
        <taxon>Rhodospirillales</taxon>
        <taxon>Rhodospirillaceae</taxon>
        <taxon>Roseospirillum</taxon>
    </lineage>
</organism>
<dbReference type="InterPro" id="IPR029753">
    <property type="entry name" value="D-isomer_DH_CS"/>
</dbReference>
<dbReference type="InterPro" id="IPR006140">
    <property type="entry name" value="D-isomer_DH_NAD-bd"/>
</dbReference>
<keyword evidence="2" id="KW-0520">NAD</keyword>
<evidence type="ECO:0000313" key="5">
    <source>
        <dbReference type="Proteomes" id="UP000217076"/>
    </source>
</evidence>
<feature type="domain" description="D-isomer specific 2-hydroxyacid dehydrogenase NAD-binding" evidence="3">
    <location>
        <begin position="104"/>
        <end position="274"/>
    </location>
</feature>
<dbReference type="Proteomes" id="UP000217076">
    <property type="component" value="Unassembled WGS sequence"/>
</dbReference>
<dbReference type="OrthoDB" id="9787219at2"/>
<evidence type="ECO:0000259" key="3">
    <source>
        <dbReference type="Pfam" id="PF02826"/>
    </source>
</evidence>
<evidence type="ECO:0000256" key="2">
    <source>
        <dbReference type="ARBA" id="ARBA00023027"/>
    </source>
</evidence>
<keyword evidence="5" id="KW-1185">Reference proteome</keyword>